<gene>
    <name evidence="3" type="ORF">XENOCAPTIV_005216</name>
</gene>
<dbReference type="PANTHER" id="PTHR10644">
    <property type="entry name" value="DNA REPAIR/RNA PROCESSING CPSF FAMILY"/>
    <property type="match status" value="1"/>
</dbReference>
<keyword evidence="4" id="KW-1185">Reference proteome</keyword>
<dbReference type="InterPro" id="IPR058543">
    <property type="entry name" value="Beta-prop_RSE1/DDB1/CPSF1_2nd"/>
</dbReference>
<feature type="domain" description="RSE1/DDB1/CPSF1 second beta-propeller" evidence="2">
    <location>
        <begin position="63"/>
        <end position="331"/>
    </location>
</feature>
<evidence type="ECO:0000313" key="3">
    <source>
        <dbReference type="EMBL" id="MEQ2200946.1"/>
    </source>
</evidence>
<dbReference type="Proteomes" id="UP001434883">
    <property type="component" value="Unassembled WGS sequence"/>
</dbReference>
<feature type="compositionally biased region" description="Basic and acidic residues" evidence="1">
    <location>
        <begin position="45"/>
        <end position="58"/>
    </location>
</feature>
<dbReference type="InterPro" id="IPR050358">
    <property type="entry name" value="RSE1/DDB1/CFT1"/>
</dbReference>
<reference evidence="3 4" key="1">
    <citation type="submission" date="2021-06" db="EMBL/GenBank/DDBJ databases">
        <authorList>
            <person name="Palmer J.M."/>
        </authorList>
    </citation>
    <scope>NUCLEOTIDE SEQUENCE [LARGE SCALE GENOMIC DNA]</scope>
    <source>
        <strain evidence="3 4">XC_2019</strain>
        <tissue evidence="3">Muscle</tissue>
    </source>
</reference>
<evidence type="ECO:0000259" key="2">
    <source>
        <dbReference type="Pfam" id="PF23726"/>
    </source>
</evidence>
<sequence>MPHGARSLLQMVTMEPGYLFLGSRLGNSLLLKYTEKLQETPAEEGNDKQEREKEKEAEKQAVKQLHFIPVDLGSPIVHCSVADPYVVIMTAEGVVTMFVLKSDSYMGKTHRLALQKPQISTVSEACSRVIFKRKQSELLHERRLHHQESVRVRDGVPGAQLPDWRLVFLVKNFPVGQRVLVDSSSGQSATQGEGKKEEVARQGEFPLVKEVSLVSLGNNRSRPYLLVYVENELLIYEAFPYDQQQPQNNLKVRFKKVRSASNNRVDFLEVSPNRVCLSSEQVHHNINFKEKKSKLKKDKKTEIGGTEESPAVKSRISRFRYFEDISGYSGV</sequence>
<feature type="region of interest" description="Disordered" evidence="1">
    <location>
        <begin position="39"/>
        <end position="58"/>
    </location>
</feature>
<name>A0ABV0QZS7_9TELE</name>
<accession>A0ABV0QZS7</accession>
<dbReference type="EMBL" id="JAHRIN010026771">
    <property type="protein sequence ID" value="MEQ2200946.1"/>
    <property type="molecule type" value="Genomic_DNA"/>
</dbReference>
<evidence type="ECO:0000313" key="4">
    <source>
        <dbReference type="Proteomes" id="UP001434883"/>
    </source>
</evidence>
<proteinExistence type="predicted"/>
<protein>
    <recommendedName>
        <fullName evidence="2">RSE1/DDB1/CPSF1 second beta-propeller domain-containing protein</fullName>
    </recommendedName>
</protein>
<dbReference type="Pfam" id="PF23726">
    <property type="entry name" value="Beta-prop_RSE1_2nd"/>
    <property type="match status" value="1"/>
</dbReference>
<organism evidence="3 4">
    <name type="scientific">Xenoophorus captivus</name>
    <dbReference type="NCBI Taxonomy" id="1517983"/>
    <lineage>
        <taxon>Eukaryota</taxon>
        <taxon>Metazoa</taxon>
        <taxon>Chordata</taxon>
        <taxon>Craniata</taxon>
        <taxon>Vertebrata</taxon>
        <taxon>Euteleostomi</taxon>
        <taxon>Actinopterygii</taxon>
        <taxon>Neopterygii</taxon>
        <taxon>Teleostei</taxon>
        <taxon>Neoteleostei</taxon>
        <taxon>Acanthomorphata</taxon>
        <taxon>Ovalentaria</taxon>
        <taxon>Atherinomorphae</taxon>
        <taxon>Cyprinodontiformes</taxon>
        <taxon>Goodeidae</taxon>
        <taxon>Xenoophorus</taxon>
    </lineage>
</organism>
<comment type="caution">
    <text evidence="3">The sequence shown here is derived from an EMBL/GenBank/DDBJ whole genome shotgun (WGS) entry which is preliminary data.</text>
</comment>
<evidence type="ECO:0000256" key="1">
    <source>
        <dbReference type="SAM" id="MobiDB-lite"/>
    </source>
</evidence>